<dbReference type="Proteomes" id="UP000293073">
    <property type="component" value="Chromosome"/>
</dbReference>
<dbReference type="InterPro" id="IPR036390">
    <property type="entry name" value="WH_DNA-bd_sf"/>
</dbReference>
<evidence type="ECO:0008006" key="3">
    <source>
        <dbReference type="Google" id="ProtNLM"/>
    </source>
</evidence>
<name>A0A256KYF9_HALEZ</name>
<dbReference type="EMBL" id="CP034940">
    <property type="protein sequence ID" value="QAY19114.1"/>
    <property type="molecule type" value="Genomic_DNA"/>
</dbReference>
<protein>
    <recommendedName>
        <fullName evidence="3">Transcriptional regulator</fullName>
    </recommendedName>
</protein>
<dbReference type="Gene3D" id="1.10.10.10">
    <property type="entry name" value="Winged helix-like DNA-binding domain superfamily/Winged helix DNA-binding domain"/>
    <property type="match status" value="1"/>
</dbReference>
<dbReference type="GeneID" id="301358815"/>
<dbReference type="AlphaFoldDB" id="A0A256KYF9"/>
<organism evidence="1 2">
    <name type="scientific">Halorubrum ezzemoulense</name>
    <name type="common">Halorubrum chaoviator</name>
    <dbReference type="NCBI Taxonomy" id="337243"/>
    <lineage>
        <taxon>Archaea</taxon>
        <taxon>Methanobacteriati</taxon>
        <taxon>Methanobacteriota</taxon>
        <taxon>Stenosarchaea group</taxon>
        <taxon>Halobacteria</taxon>
        <taxon>Halobacteriales</taxon>
        <taxon>Haloferacaceae</taxon>
        <taxon>Halorubrum</taxon>
    </lineage>
</organism>
<dbReference type="SUPFAM" id="SSF46785">
    <property type="entry name" value="Winged helix' DNA-binding domain"/>
    <property type="match status" value="1"/>
</dbReference>
<evidence type="ECO:0000313" key="1">
    <source>
        <dbReference type="EMBL" id="QAY19114.1"/>
    </source>
</evidence>
<dbReference type="InterPro" id="IPR036388">
    <property type="entry name" value="WH-like_DNA-bd_sf"/>
</dbReference>
<gene>
    <name evidence="1" type="ORF">EO776_03495</name>
</gene>
<proteinExistence type="predicted"/>
<dbReference type="RefSeq" id="WP_094519339.1">
    <property type="nucleotide sequence ID" value="NZ_CP034940.1"/>
</dbReference>
<dbReference type="KEGG" id="hezz:EO776_03495"/>
<accession>A0A256KYF9</accession>
<sequence length="79" mass="8904">MSTSERDERGRFSAKHTDDEVLDAVQKHEPAGTSEIAEELGIERPSADYRLRQLKNEDRVDSKMIGNSLAWRLTSGVES</sequence>
<evidence type="ECO:0000313" key="2">
    <source>
        <dbReference type="Proteomes" id="UP000293073"/>
    </source>
</evidence>
<reference evidence="2" key="1">
    <citation type="submission" date="2019-01" db="EMBL/GenBank/DDBJ databases">
        <title>Complete genome of Halorubrum ezzemoulense strain FB21.</title>
        <authorList>
            <person name="Feng Y."/>
            <person name="Louyakis A.S."/>
            <person name="Papke R.T."/>
            <person name="Gogarten J.P."/>
        </authorList>
    </citation>
    <scope>NUCLEOTIDE SEQUENCE [LARGE SCALE GENOMIC DNA]</scope>
    <source>
        <strain evidence="2">Fb21</strain>
    </source>
</reference>